<comment type="caution">
    <text evidence="1">The sequence shown here is derived from an EMBL/GenBank/DDBJ whole genome shotgun (WGS) entry which is preliminary data.</text>
</comment>
<name>A0A9Q3E0H3_9BASI</name>
<keyword evidence="2" id="KW-1185">Reference proteome</keyword>
<accession>A0A9Q3E0H3</accession>
<gene>
    <name evidence="1" type="ORF">O181_049736</name>
</gene>
<protein>
    <recommendedName>
        <fullName evidence="3">DUF4218 domain-containing protein</fullName>
    </recommendedName>
</protein>
<dbReference type="OrthoDB" id="2507659at2759"/>
<evidence type="ECO:0000313" key="1">
    <source>
        <dbReference type="EMBL" id="MBW0510021.1"/>
    </source>
</evidence>
<dbReference type="PANTHER" id="PTHR31912:SF34">
    <property type="entry name" value="NOTOCHORD-RELATED PROTEIN"/>
    <property type="match status" value="1"/>
</dbReference>
<reference evidence="1" key="1">
    <citation type="submission" date="2021-03" db="EMBL/GenBank/DDBJ databases">
        <title>Draft genome sequence of rust myrtle Austropuccinia psidii MF-1, a brazilian biotype.</title>
        <authorList>
            <person name="Quecine M.C."/>
            <person name="Pachon D.M.R."/>
            <person name="Bonatelli M.L."/>
            <person name="Correr F.H."/>
            <person name="Franceschini L.M."/>
            <person name="Leite T.F."/>
            <person name="Margarido G.R.A."/>
            <person name="Almeida C.A."/>
            <person name="Ferrarezi J.A."/>
            <person name="Labate C.A."/>
        </authorList>
    </citation>
    <scope>NUCLEOTIDE SEQUENCE</scope>
    <source>
        <strain evidence="1">MF-1</strain>
    </source>
</reference>
<dbReference type="Proteomes" id="UP000765509">
    <property type="component" value="Unassembled WGS sequence"/>
</dbReference>
<proteinExistence type="predicted"/>
<dbReference type="EMBL" id="AVOT02021288">
    <property type="protein sequence ID" value="MBW0510021.1"/>
    <property type="molecule type" value="Genomic_DNA"/>
</dbReference>
<evidence type="ECO:0008006" key="3">
    <source>
        <dbReference type="Google" id="ProtNLM"/>
    </source>
</evidence>
<organism evidence="1 2">
    <name type="scientific">Austropuccinia psidii MF-1</name>
    <dbReference type="NCBI Taxonomy" id="1389203"/>
    <lineage>
        <taxon>Eukaryota</taxon>
        <taxon>Fungi</taxon>
        <taxon>Dikarya</taxon>
        <taxon>Basidiomycota</taxon>
        <taxon>Pucciniomycotina</taxon>
        <taxon>Pucciniomycetes</taxon>
        <taxon>Pucciniales</taxon>
        <taxon>Sphaerophragmiaceae</taxon>
        <taxon>Austropuccinia</taxon>
    </lineage>
</organism>
<evidence type="ECO:0000313" key="2">
    <source>
        <dbReference type="Proteomes" id="UP000765509"/>
    </source>
</evidence>
<sequence length="350" mass="40964">MQSLLHLISITHILRLHEVSNKQIHLIKNHIEEYCGGIQELFPNFPLKPNHHLALHIPECLERFGPASNWSAWVFERVIGWLKNIPTNNHLSSMSSTLLQKWVAAQRLRWILPHLREELPEELSIPLQKFLSTENSPETTDESTLEQCSFKPGGSLKYETLTYDEQKLLISKLNKIDGTNFVMPDKAYSEKNSHKTHSVLSRWVLQYEYVKIGRVTYSTHKLHFGNSIIEYFLEGDKTHKDFNYGKINQIFYIQRPFQQSSKVNLELWFQITCFCKLNSSDKKKNIFLQWQESQIDIAYSEVTATHYIRLHEIISHCASWDLPRSTFGIKNPVKLMISLRKSLEKNDQCP</sequence>
<dbReference type="PANTHER" id="PTHR31912">
    <property type="entry name" value="IP13529P"/>
    <property type="match status" value="1"/>
</dbReference>
<dbReference type="AlphaFoldDB" id="A0A9Q3E0H3"/>